<keyword evidence="2" id="KW-1185">Reference proteome</keyword>
<comment type="caution">
    <text evidence="1">The sequence shown here is derived from an EMBL/GenBank/DDBJ whole genome shotgun (WGS) entry which is preliminary data.</text>
</comment>
<accession>A0A2T7P856</accession>
<evidence type="ECO:0000313" key="2">
    <source>
        <dbReference type="Proteomes" id="UP000245119"/>
    </source>
</evidence>
<proteinExistence type="predicted"/>
<protein>
    <submittedName>
        <fullName evidence="1">Uncharacterized protein</fullName>
    </submittedName>
</protein>
<name>A0A2T7P856_POMCA</name>
<sequence length="69" mass="7600">MVSSRRENIQPTKTEYGRSRRADIYMYNIITLCTQTCVVGATSVDEGSLSLQSRLAGVSRDLAREGLAC</sequence>
<dbReference type="Proteomes" id="UP000245119">
    <property type="component" value="Linkage Group LG5"/>
</dbReference>
<organism evidence="1 2">
    <name type="scientific">Pomacea canaliculata</name>
    <name type="common">Golden apple snail</name>
    <dbReference type="NCBI Taxonomy" id="400727"/>
    <lineage>
        <taxon>Eukaryota</taxon>
        <taxon>Metazoa</taxon>
        <taxon>Spiralia</taxon>
        <taxon>Lophotrochozoa</taxon>
        <taxon>Mollusca</taxon>
        <taxon>Gastropoda</taxon>
        <taxon>Caenogastropoda</taxon>
        <taxon>Architaenioglossa</taxon>
        <taxon>Ampullarioidea</taxon>
        <taxon>Ampullariidae</taxon>
        <taxon>Pomacea</taxon>
    </lineage>
</organism>
<dbReference type="AlphaFoldDB" id="A0A2T7P856"/>
<gene>
    <name evidence="1" type="ORF">C0Q70_08830</name>
</gene>
<dbReference type="EMBL" id="PZQS01000005">
    <property type="protein sequence ID" value="PVD29576.1"/>
    <property type="molecule type" value="Genomic_DNA"/>
</dbReference>
<reference evidence="1 2" key="1">
    <citation type="submission" date="2018-04" db="EMBL/GenBank/DDBJ databases">
        <title>The genome of golden apple snail Pomacea canaliculata provides insight into stress tolerance and invasive adaptation.</title>
        <authorList>
            <person name="Liu C."/>
            <person name="Liu B."/>
            <person name="Ren Y."/>
            <person name="Zhang Y."/>
            <person name="Wang H."/>
            <person name="Li S."/>
            <person name="Jiang F."/>
            <person name="Yin L."/>
            <person name="Zhang G."/>
            <person name="Qian W."/>
            <person name="Fan W."/>
        </authorList>
    </citation>
    <scope>NUCLEOTIDE SEQUENCE [LARGE SCALE GENOMIC DNA]</scope>
    <source>
        <strain evidence="1">SZHN2017</strain>
        <tissue evidence="1">Muscle</tissue>
    </source>
</reference>
<evidence type="ECO:0000313" key="1">
    <source>
        <dbReference type="EMBL" id="PVD29576.1"/>
    </source>
</evidence>